<feature type="compositionally biased region" description="Basic residues" evidence="1">
    <location>
        <begin position="223"/>
        <end position="238"/>
    </location>
</feature>
<feature type="region of interest" description="Disordered" evidence="1">
    <location>
        <begin position="1"/>
        <end position="264"/>
    </location>
</feature>
<feature type="compositionally biased region" description="Basic residues" evidence="1">
    <location>
        <begin position="66"/>
        <end position="78"/>
    </location>
</feature>
<dbReference type="GO" id="GO:0004834">
    <property type="term" value="F:tryptophan synthase activity"/>
    <property type="evidence" value="ECO:0007669"/>
    <property type="project" value="UniProtKB-EC"/>
</dbReference>
<accession>A0A6J4NYJ1</accession>
<proteinExistence type="predicted"/>
<gene>
    <name evidence="2" type="ORF">AVDCRST_MAG66-1480</name>
</gene>
<protein>
    <submittedName>
        <fullName evidence="2">Tryptophan synthase alpha chain</fullName>
        <ecNumber evidence="2">4.2.1.20</ecNumber>
    </submittedName>
</protein>
<dbReference type="EC" id="4.2.1.20" evidence="2"/>
<feature type="non-terminal residue" evidence="2">
    <location>
        <position position="264"/>
    </location>
</feature>
<dbReference type="AlphaFoldDB" id="A0A6J4NYJ1"/>
<feature type="compositionally biased region" description="Basic and acidic residues" evidence="1">
    <location>
        <begin position="46"/>
        <end position="65"/>
    </location>
</feature>
<reference evidence="2" key="1">
    <citation type="submission" date="2020-02" db="EMBL/GenBank/DDBJ databases">
        <authorList>
            <person name="Meier V. D."/>
        </authorList>
    </citation>
    <scope>NUCLEOTIDE SEQUENCE</scope>
    <source>
        <strain evidence="2">AVDCRST_MAG66</strain>
    </source>
</reference>
<organism evidence="2">
    <name type="scientific">uncultured Pseudonocardia sp</name>
    <dbReference type="NCBI Taxonomy" id="211455"/>
    <lineage>
        <taxon>Bacteria</taxon>
        <taxon>Bacillati</taxon>
        <taxon>Actinomycetota</taxon>
        <taxon>Actinomycetes</taxon>
        <taxon>Pseudonocardiales</taxon>
        <taxon>Pseudonocardiaceae</taxon>
        <taxon>Pseudonocardia</taxon>
        <taxon>environmental samples</taxon>
    </lineage>
</organism>
<feature type="compositionally biased region" description="Basic residues" evidence="1">
    <location>
        <begin position="128"/>
        <end position="144"/>
    </location>
</feature>
<evidence type="ECO:0000256" key="1">
    <source>
        <dbReference type="SAM" id="MobiDB-lite"/>
    </source>
</evidence>
<dbReference type="EMBL" id="CADCUS010000219">
    <property type="protein sequence ID" value="CAA9401369.1"/>
    <property type="molecule type" value="Genomic_DNA"/>
</dbReference>
<feature type="compositionally biased region" description="Basic and acidic residues" evidence="1">
    <location>
        <begin position="189"/>
        <end position="208"/>
    </location>
</feature>
<feature type="compositionally biased region" description="Basic residues" evidence="1">
    <location>
        <begin position="106"/>
        <end position="120"/>
    </location>
</feature>
<sequence>ERRVGRVRGVPGRGPERADRVPPGRLPHRRRLGGAARCDGGGWVRPARDRRPVLRPRDGRPDDPGRRRHRPARRHPAARRAVGGRAGHGGRRSGPGHDLLEPDRALRRRRLGARPRRGRRPRDDHPGPHPRRGRRLAGRVRRARAGPDLPRGAVVVGGADRLHHGGDPGLPLRHLDDGRHRGPRHRVVRGADDRRPLPRAHGPADRGRAGRAVGRAGRGDRRLRGRRDRRGGVRHGRRAGRDRSGAGAGRGAGRRCGPRAPARL</sequence>
<evidence type="ECO:0000313" key="2">
    <source>
        <dbReference type="EMBL" id="CAA9401369.1"/>
    </source>
</evidence>
<keyword evidence="2" id="KW-0456">Lyase</keyword>
<feature type="non-terminal residue" evidence="2">
    <location>
        <position position="1"/>
    </location>
</feature>
<name>A0A6J4NYJ1_9PSEU</name>